<sequence length="563" mass="57295">MSLQVSNQGSTGGRRTPLVYQSFGGANVAAGAAGAGGGGGGPAANGAGGGNAAGGRSTKGGGAAGKQSQIPVAVGTVVAEVGSPSSVASTPTAVVHPGSGGNSTPVGASADVPSLAFTAQKQQLLQQQQQQPQQFDLQYGGALKQQQAVVDNANKEQTTVGRKATNGSSNGAGGTVQPAVGGGSPAAKQTDQTGPASNNGSNVGSDGGKVRDSPRSSGRTQQKASDEAQKTPEKPKEKQQTGGNKTPQKDSTGKSSLLAEKPLKGVDCDGEEMESLLLEPWEYEDSPMPSQQASAKSKLPKPGPTAHARVAPYKSTGKQGGDGQLVETVAAGEKSTPKATEAAPGTPPESSSIGRPLRSISGRRTTRPITEIRFTHHRKSTELNDSISSLNVTVGSDVYMDSLRTPGSATRKRKDMTPESTSDPVESPKRARLDFSGLLGIVASPVTMLKNRLSRVKLQPSTPRSLAVEEEDASKVVTAEATTTTAAGPAADDAAAATGKPMEVEGKDAEKKDGEAPPAVAEKGDDTNAQQSTSSAAAVVDDGEDEVEVKIITDKQKQWCSVM</sequence>
<dbReference type="EnsemblMetazoa" id="ENSAATROPT000215">
    <property type="protein sequence ID" value="ENSAATROPP000203"/>
    <property type="gene ID" value="ENSAATROPG000170"/>
</dbReference>
<keyword evidence="3" id="KW-1185">Reference proteome</keyword>
<dbReference type="EnsemblMetazoa" id="ENSAATROPT000214">
    <property type="protein sequence ID" value="ENSAATROPP000202"/>
    <property type="gene ID" value="ENSAATROPG000170"/>
</dbReference>
<reference evidence="3" key="1">
    <citation type="submission" date="2021-09" db="EMBL/GenBank/DDBJ databases">
        <authorList>
            <consortium name="Infravec"/>
            <person name="Campbell I L."/>
            <person name="Maslen G."/>
            <person name="Yates A."/>
        </authorList>
    </citation>
    <scope>NUCLEOTIDE SEQUENCE [LARGE SCALE GENOMIC DNA]</scope>
    <source>
        <strain evidence="3">Infravec2 EBRE</strain>
    </source>
</reference>
<protein>
    <submittedName>
        <fullName evidence="2">Uncharacterized protein</fullName>
    </submittedName>
</protein>
<feature type="compositionally biased region" description="Gly residues" evidence="1">
    <location>
        <begin position="170"/>
        <end position="184"/>
    </location>
</feature>
<evidence type="ECO:0000313" key="3">
    <source>
        <dbReference type="Proteomes" id="UP000075880"/>
    </source>
</evidence>
<name>A0AAG5CN28_ANOAO</name>
<feature type="compositionally biased region" description="Polar residues" evidence="1">
    <location>
        <begin position="144"/>
        <end position="169"/>
    </location>
</feature>
<feature type="compositionally biased region" description="Low complexity" evidence="1">
    <location>
        <begin position="120"/>
        <end position="138"/>
    </location>
</feature>
<feature type="compositionally biased region" description="Low complexity" evidence="1">
    <location>
        <begin position="527"/>
        <end position="540"/>
    </location>
</feature>
<feature type="compositionally biased region" description="Polar residues" evidence="1">
    <location>
        <begin position="187"/>
        <end position="196"/>
    </location>
</feature>
<dbReference type="Proteomes" id="UP000075880">
    <property type="component" value="Unassembled WGS sequence"/>
</dbReference>
<feature type="region of interest" description="Disordered" evidence="1">
    <location>
        <begin position="458"/>
        <end position="544"/>
    </location>
</feature>
<feature type="region of interest" description="Disordered" evidence="1">
    <location>
        <begin position="31"/>
        <end position="68"/>
    </location>
</feature>
<feature type="compositionally biased region" description="Gly residues" evidence="1">
    <location>
        <begin position="33"/>
        <end position="64"/>
    </location>
</feature>
<feature type="region of interest" description="Disordered" evidence="1">
    <location>
        <begin position="400"/>
        <end position="430"/>
    </location>
</feature>
<proteinExistence type="predicted"/>
<accession>A0AAG5CN28</accession>
<evidence type="ECO:0000256" key="1">
    <source>
        <dbReference type="SAM" id="MobiDB-lite"/>
    </source>
</evidence>
<evidence type="ECO:0000313" key="2">
    <source>
        <dbReference type="EnsemblMetazoa" id="ENSAATROPP000202"/>
    </source>
</evidence>
<feature type="compositionally biased region" description="Basic and acidic residues" evidence="1">
    <location>
        <begin position="502"/>
        <end position="515"/>
    </location>
</feature>
<feature type="region of interest" description="Disordered" evidence="1">
    <location>
        <begin position="83"/>
        <end position="385"/>
    </location>
</feature>
<feature type="compositionally biased region" description="Basic and acidic residues" evidence="1">
    <location>
        <begin position="224"/>
        <end position="239"/>
    </location>
</feature>
<organism evidence="2 3">
    <name type="scientific">Anopheles atroparvus</name>
    <name type="common">European mosquito</name>
    <dbReference type="NCBI Taxonomy" id="41427"/>
    <lineage>
        <taxon>Eukaryota</taxon>
        <taxon>Metazoa</taxon>
        <taxon>Ecdysozoa</taxon>
        <taxon>Arthropoda</taxon>
        <taxon>Hexapoda</taxon>
        <taxon>Insecta</taxon>
        <taxon>Pterygota</taxon>
        <taxon>Neoptera</taxon>
        <taxon>Endopterygota</taxon>
        <taxon>Diptera</taxon>
        <taxon>Nematocera</taxon>
        <taxon>Culicoidea</taxon>
        <taxon>Culicidae</taxon>
        <taxon>Anophelinae</taxon>
        <taxon>Anopheles</taxon>
    </lineage>
</organism>
<reference evidence="2" key="2">
    <citation type="submission" date="2024-04" db="UniProtKB">
        <authorList>
            <consortium name="EnsemblMetazoa"/>
        </authorList>
    </citation>
    <scope>IDENTIFICATION</scope>
    <source>
        <strain evidence="2">EBRO</strain>
    </source>
</reference>
<feature type="compositionally biased region" description="Low complexity" evidence="1">
    <location>
        <begin position="478"/>
        <end position="499"/>
    </location>
</feature>
<dbReference type="AlphaFoldDB" id="A0AAG5CN28"/>
<feature type="compositionally biased region" description="Polar residues" evidence="1">
    <location>
        <begin position="83"/>
        <end position="92"/>
    </location>
</feature>